<organism evidence="3 4">
    <name type="scientific">Streptomyces cahuitamycinicus</name>
    <dbReference type="NCBI Taxonomy" id="2070367"/>
    <lineage>
        <taxon>Bacteria</taxon>
        <taxon>Bacillati</taxon>
        <taxon>Actinomycetota</taxon>
        <taxon>Actinomycetes</taxon>
        <taxon>Kitasatosporales</taxon>
        <taxon>Streptomycetaceae</taxon>
        <taxon>Streptomyces</taxon>
    </lineage>
</organism>
<dbReference type="PANTHER" id="PTHR11717:SF7">
    <property type="entry name" value="LOW MOLECULAR WEIGHT PHOSPHOTYROSINE PROTEIN PHOSPHATASE"/>
    <property type="match status" value="1"/>
</dbReference>
<feature type="domain" description="Phosphotyrosine protein phosphatase I" evidence="2">
    <location>
        <begin position="24"/>
        <end position="203"/>
    </location>
</feature>
<dbReference type="InterPro" id="IPR036196">
    <property type="entry name" value="Ptyr_pPase_sf"/>
</dbReference>
<reference evidence="3 4" key="1">
    <citation type="submission" date="2018-01" db="EMBL/GenBank/DDBJ databases">
        <title>Draft genome sequence of Streptomyces sp. 13K301.</title>
        <authorList>
            <person name="Sahin N."/>
            <person name="Saygin H."/>
            <person name="Ay H."/>
        </authorList>
    </citation>
    <scope>NUCLEOTIDE SEQUENCE [LARGE SCALE GENOMIC DNA]</scope>
    <source>
        <strain evidence="3 4">13K301</strain>
    </source>
</reference>
<gene>
    <name evidence="3" type="ORF">C1J00_05285</name>
</gene>
<comment type="caution">
    <text evidence="3">The sequence shown here is derived from an EMBL/GenBank/DDBJ whole genome shotgun (WGS) entry which is preliminary data.</text>
</comment>
<dbReference type="SMART" id="SM00226">
    <property type="entry name" value="LMWPc"/>
    <property type="match status" value="1"/>
</dbReference>
<dbReference type="EMBL" id="POUC01000021">
    <property type="protein sequence ID" value="PNG23236.1"/>
    <property type="molecule type" value="Genomic_DNA"/>
</dbReference>
<dbReference type="EC" id="3.1.3.48" evidence="1"/>
<evidence type="ECO:0000313" key="4">
    <source>
        <dbReference type="Proteomes" id="UP000235943"/>
    </source>
</evidence>
<dbReference type="Proteomes" id="UP000235943">
    <property type="component" value="Unassembled WGS sequence"/>
</dbReference>
<dbReference type="GO" id="GO:0004725">
    <property type="term" value="F:protein tyrosine phosphatase activity"/>
    <property type="evidence" value="ECO:0007669"/>
    <property type="project" value="UniProtKB-EC"/>
</dbReference>
<keyword evidence="4" id="KW-1185">Reference proteome</keyword>
<dbReference type="AlphaFoldDB" id="A0A2N8TW50"/>
<dbReference type="Gene3D" id="3.40.50.2300">
    <property type="match status" value="1"/>
</dbReference>
<dbReference type="Pfam" id="PF01451">
    <property type="entry name" value="LMWPc"/>
    <property type="match status" value="1"/>
</dbReference>
<protein>
    <recommendedName>
        <fullName evidence="1">protein-tyrosine-phosphatase</fullName>
        <ecNumber evidence="1">3.1.3.48</ecNumber>
    </recommendedName>
</protein>
<name>A0A2N8TW50_9ACTN</name>
<evidence type="ECO:0000313" key="3">
    <source>
        <dbReference type="EMBL" id="PNG23236.1"/>
    </source>
</evidence>
<accession>A0A2N8TW50</accession>
<dbReference type="InterPro" id="IPR023485">
    <property type="entry name" value="Ptyr_pPase"/>
</dbReference>
<dbReference type="InterPro" id="IPR050438">
    <property type="entry name" value="LMW_PTPase"/>
</dbReference>
<evidence type="ECO:0000256" key="1">
    <source>
        <dbReference type="ARBA" id="ARBA00013064"/>
    </source>
</evidence>
<dbReference type="OrthoDB" id="9784339at2"/>
<proteinExistence type="predicted"/>
<dbReference type="PANTHER" id="PTHR11717">
    <property type="entry name" value="LOW MOLECULAR WEIGHT PROTEIN TYROSINE PHOSPHATASE"/>
    <property type="match status" value="1"/>
</dbReference>
<dbReference type="SUPFAM" id="SSF52788">
    <property type="entry name" value="Phosphotyrosine protein phosphatases I"/>
    <property type="match status" value="1"/>
</dbReference>
<sequence>MNTDIAPHVLVSSASPPGGCVSPFRVLVVCTGNIYRSPLAECLLRHRLVEHRQVIHLGSAGTRAVTGVPMAAAVASFLLGRGVRPCGVGSRRLTKEMVESADLVLGAATEHREAAVRLSPVRALPRAFTFREFARLVRAEDAAGVVDPAARFVALVQGAAARRGAVSTRMGDVDVNDPLGAPPPRVHECLIQIEEIVERIAAPMQTG</sequence>
<evidence type="ECO:0000259" key="2">
    <source>
        <dbReference type="SMART" id="SM00226"/>
    </source>
</evidence>